<evidence type="ECO:0000256" key="1">
    <source>
        <dbReference type="SAM" id="MobiDB-lite"/>
    </source>
</evidence>
<dbReference type="Pfam" id="PF02137">
    <property type="entry name" value="A_deamin"/>
    <property type="match status" value="1"/>
</dbReference>
<dbReference type="PANTHER" id="PTHR10910:SF62">
    <property type="entry name" value="AT07585P-RELATED"/>
    <property type="match status" value="1"/>
</dbReference>
<feature type="compositionally biased region" description="Polar residues" evidence="1">
    <location>
        <begin position="65"/>
        <end position="74"/>
    </location>
</feature>
<dbReference type="GO" id="GO:0006396">
    <property type="term" value="P:RNA processing"/>
    <property type="evidence" value="ECO:0007669"/>
    <property type="project" value="InterPro"/>
</dbReference>
<evidence type="ECO:0000259" key="2">
    <source>
        <dbReference type="PROSITE" id="PS50141"/>
    </source>
</evidence>
<feature type="non-terminal residue" evidence="3">
    <location>
        <position position="1"/>
    </location>
</feature>
<name>A0A0L0FLA5_9EUKA</name>
<evidence type="ECO:0000313" key="3">
    <source>
        <dbReference type="EMBL" id="KNC76798.1"/>
    </source>
</evidence>
<keyword evidence="4" id="KW-1185">Reference proteome</keyword>
<sequence length="86" mass="9396">YLLREIERFYNGNGPTLVARNERGKLQISPGVALHLYISQTPCGDASIFKTAAQSEMSDDEGETRQTTYDTQRTGAKCVAGGPQDT</sequence>
<dbReference type="GO" id="GO:0005730">
    <property type="term" value="C:nucleolus"/>
    <property type="evidence" value="ECO:0007669"/>
    <property type="project" value="TreeGrafter"/>
</dbReference>
<evidence type="ECO:0000313" key="4">
    <source>
        <dbReference type="Proteomes" id="UP000054560"/>
    </source>
</evidence>
<organism evidence="3 4">
    <name type="scientific">Sphaeroforma arctica JP610</name>
    <dbReference type="NCBI Taxonomy" id="667725"/>
    <lineage>
        <taxon>Eukaryota</taxon>
        <taxon>Ichthyosporea</taxon>
        <taxon>Ichthyophonida</taxon>
        <taxon>Sphaeroforma</taxon>
    </lineage>
</organism>
<dbReference type="GO" id="GO:0003726">
    <property type="term" value="F:double-stranded RNA adenosine deaminase activity"/>
    <property type="evidence" value="ECO:0007669"/>
    <property type="project" value="TreeGrafter"/>
</dbReference>
<feature type="region of interest" description="Disordered" evidence="1">
    <location>
        <begin position="54"/>
        <end position="86"/>
    </location>
</feature>
<protein>
    <recommendedName>
        <fullName evidence="2">A to I editase domain-containing protein</fullName>
    </recommendedName>
</protein>
<dbReference type="GO" id="GO:0003725">
    <property type="term" value="F:double-stranded RNA binding"/>
    <property type="evidence" value="ECO:0007669"/>
    <property type="project" value="TreeGrafter"/>
</dbReference>
<reference evidence="3 4" key="1">
    <citation type="submission" date="2011-02" db="EMBL/GenBank/DDBJ databases">
        <title>The Genome Sequence of Sphaeroforma arctica JP610.</title>
        <authorList>
            <consortium name="The Broad Institute Genome Sequencing Platform"/>
            <person name="Russ C."/>
            <person name="Cuomo C."/>
            <person name="Young S.K."/>
            <person name="Zeng Q."/>
            <person name="Gargeya S."/>
            <person name="Alvarado L."/>
            <person name="Berlin A."/>
            <person name="Chapman S.B."/>
            <person name="Chen Z."/>
            <person name="Freedman E."/>
            <person name="Gellesch M."/>
            <person name="Goldberg J."/>
            <person name="Griggs A."/>
            <person name="Gujja S."/>
            <person name="Heilman E."/>
            <person name="Heiman D."/>
            <person name="Howarth C."/>
            <person name="Mehta T."/>
            <person name="Neiman D."/>
            <person name="Pearson M."/>
            <person name="Roberts A."/>
            <person name="Saif S."/>
            <person name="Shea T."/>
            <person name="Shenoy N."/>
            <person name="Sisk P."/>
            <person name="Stolte C."/>
            <person name="Sykes S."/>
            <person name="White J."/>
            <person name="Yandava C."/>
            <person name="Burger G."/>
            <person name="Gray M.W."/>
            <person name="Holland P.W.H."/>
            <person name="King N."/>
            <person name="Lang F.B.F."/>
            <person name="Roger A.J."/>
            <person name="Ruiz-Trillo I."/>
            <person name="Haas B."/>
            <person name="Nusbaum C."/>
            <person name="Birren B."/>
        </authorList>
    </citation>
    <scope>NUCLEOTIDE SEQUENCE [LARGE SCALE GENOMIC DNA]</scope>
    <source>
        <strain evidence="3 4">JP610</strain>
    </source>
</reference>
<dbReference type="OrthoDB" id="10268011at2759"/>
<dbReference type="GO" id="GO:0008251">
    <property type="term" value="F:tRNA-specific adenosine deaminase activity"/>
    <property type="evidence" value="ECO:0007669"/>
    <property type="project" value="TreeGrafter"/>
</dbReference>
<dbReference type="PANTHER" id="PTHR10910">
    <property type="entry name" value="EUKARYOTE SPECIFIC DSRNA BINDING PROTEIN"/>
    <property type="match status" value="1"/>
</dbReference>
<accession>A0A0L0FLA5</accession>
<dbReference type="RefSeq" id="XP_014150700.1">
    <property type="nucleotide sequence ID" value="XM_014295225.1"/>
</dbReference>
<dbReference type="GO" id="GO:0006382">
    <property type="term" value="P:adenosine to inosine editing"/>
    <property type="evidence" value="ECO:0007669"/>
    <property type="project" value="TreeGrafter"/>
</dbReference>
<dbReference type="Proteomes" id="UP000054560">
    <property type="component" value="Unassembled WGS sequence"/>
</dbReference>
<dbReference type="AlphaFoldDB" id="A0A0L0FLA5"/>
<gene>
    <name evidence="3" type="ORF">SARC_10720</name>
</gene>
<dbReference type="InterPro" id="IPR002466">
    <property type="entry name" value="A_deamin"/>
</dbReference>
<feature type="domain" description="A to I editase" evidence="2">
    <location>
        <begin position="1"/>
        <end position="60"/>
    </location>
</feature>
<proteinExistence type="predicted"/>
<feature type="non-terminal residue" evidence="3">
    <location>
        <position position="86"/>
    </location>
</feature>
<dbReference type="PROSITE" id="PS50141">
    <property type="entry name" value="A_DEAMIN_EDITASE"/>
    <property type="match status" value="1"/>
</dbReference>
<dbReference type="GO" id="GO:0005737">
    <property type="term" value="C:cytoplasm"/>
    <property type="evidence" value="ECO:0007669"/>
    <property type="project" value="TreeGrafter"/>
</dbReference>
<dbReference type="EMBL" id="KQ242957">
    <property type="protein sequence ID" value="KNC76798.1"/>
    <property type="molecule type" value="Genomic_DNA"/>
</dbReference>
<dbReference type="GeneID" id="25911224"/>